<name>Q3U4S2_MOUSE</name>
<dbReference type="AGR" id="MGI:1919214"/>
<reference evidence="1" key="4">
    <citation type="journal article" date="2001" name="Nature">
        <title>Functional annotation of a full-length mouse cDNA collection.</title>
        <authorList>
            <consortium name="The RIKEN Genome Exploration Research Group Phase II Team and the FANTOM Consortium"/>
        </authorList>
    </citation>
    <scope>NUCLEOTIDE SEQUENCE</scope>
    <source>
        <strain evidence="1">NOD</strain>
        <tissue evidence="1">Thymus</tissue>
    </source>
</reference>
<organism evidence="1">
    <name type="scientific">Mus musculus</name>
    <name type="common">Mouse</name>
    <dbReference type="NCBI Taxonomy" id="10090"/>
    <lineage>
        <taxon>Eukaryota</taxon>
        <taxon>Metazoa</taxon>
        <taxon>Chordata</taxon>
        <taxon>Craniata</taxon>
        <taxon>Vertebrata</taxon>
        <taxon>Euteleostomi</taxon>
        <taxon>Mammalia</taxon>
        <taxon>Eutheria</taxon>
        <taxon>Euarchontoglires</taxon>
        <taxon>Glires</taxon>
        <taxon>Rodentia</taxon>
        <taxon>Myomorpha</taxon>
        <taxon>Muroidea</taxon>
        <taxon>Muridae</taxon>
        <taxon>Murinae</taxon>
        <taxon>Mus</taxon>
        <taxon>Mus</taxon>
    </lineage>
</organism>
<accession>Q3U4S2</accession>
<reference evidence="1" key="7">
    <citation type="journal article" date="2005" name="Science">
        <title>The Transcriptional Landscape of the Mammalian Genome.</title>
        <authorList>
            <consortium name="The FANTOM Consortium"/>
            <consortium name="Riken Genome Exploration Research Group and Genome Science Group (Genome Network Project Core Group)"/>
        </authorList>
    </citation>
    <scope>NUCLEOTIDE SEQUENCE</scope>
    <source>
        <strain evidence="1">NOD</strain>
        <tissue evidence="1">Thymus</tissue>
    </source>
</reference>
<dbReference type="AlphaFoldDB" id="Q3U4S2"/>
<reference evidence="1" key="6">
    <citation type="submission" date="2004-03" db="EMBL/GenBank/DDBJ databases">
        <authorList>
            <person name="Arakawa T."/>
            <person name="Carninci P."/>
            <person name="Fukuda S."/>
            <person name="Hashizume W."/>
            <person name="Hayashida K."/>
            <person name="Hori F."/>
            <person name="Iida J."/>
            <person name="Imamura K."/>
            <person name="Imotani K."/>
            <person name="Itoh M."/>
            <person name="Kanagawa S."/>
            <person name="Kawai J."/>
            <person name="Kojima M."/>
            <person name="Konno H."/>
            <person name="Murata M."/>
            <person name="Nakamura M."/>
            <person name="Ninomiya N."/>
            <person name="Nishiyori H."/>
            <person name="Nomura K."/>
            <person name="Ohno M."/>
            <person name="Sakazume N."/>
            <person name="Sano H."/>
            <person name="Sasaki D."/>
            <person name="Shibata K."/>
            <person name="Shiraki T."/>
            <person name="Tagami M."/>
            <person name="Tagami Y."/>
            <person name="Waki K."/>
            <person name="Watahiki A."/>
            <person name="Muramatsu M."/>
            <person name="Hayashizaki Y."/>
        </authorList>
    </citation>
    <scope>NUCLEOTIDE SEQUENCE</scope>
    <source>
        <strain evidence="1">NOD</strain>
        <tissue evidence="1">Thymus</tissue>
    </source>
</reference>
<reference evidence="1" key="8">
    <citation type="journal article" date="2005" name="Science">
        <title>Antisense Transcription in the Mammalian Transcriptome.</title>
        <authorList>
            <consortium name="RIKEN Genome Exploration Research Group and Genome Science Group (Genome Network Project Core Group) and the FANTOM Consortium"/>
        </authorList>
    </citation>
    <scope>NUCLEOTIDE SEQUENCE</scope>
    <source>
        <strain evidence="1">NOD</strain>
        <tissue evidence="1">Thymus</tissue>
    </source>
</reference>
<sequence length="131" mass="14486">MTTLLPPFLSSLTSVRGQHCSKCLCGVVGYWRCQLLCLPHLLVSDSECWQREAYCLPLPQYTGETCLQAQSRAESVQSAVPQASGYASGTGAYRDQAKGTGGPQLPGHYSYHIHICAKNWPSLYSVEWIWC</sequence>
<evidence type="ECO:0000313" key="2">
    <source>
        <dbReference type="MGI" id="MGI:1919214"/>
    </source>
</evidence>
<gene>
    <name evidence="2" type="primary">Atad3a</name>
</gene>
<dbReference type="MGI" id="MGI:1919214">
    <property type="gene designation" value="Atad3a"/>
</dbReference>
<reference evidence="1" key="5">
    <citation type="journal article" date="2002" name="Nature">
        <title>Analysis of the mouse transcriptome based on functional annotation of 60,770 full-length cDNAs.</title>
        <authorList>
            <consortium name="The FANTOM Consortium and the RIKEN Genome Exploration Research Group Phase I and II Team"/>
        </authorList>
    </citation>
    <scope>NUCLEOTIDE SEQUENCE</scope>
    <source>
        <strain evidence="1">NOD</strain>
        <tissue evidence="1">Thymus</tissue>
    </source>
</reference>
<reference evidence="1" key="1">
    <citation type="journal article" date="1999" name="Methods Enzymol.">
        <title>High-efficiency full-length cDNA cloning.</title>
        <authorList>
            <person name="Carninci P."/>
            <person name="Hayashizaki Y."/>
        </authorList>
    </citation>
    <scope>NUCLEOTIDE SEQUENCE</scope>
    <source>
        <strain evidence="1">NOD</strain>
        <tissue evidence="1">Thymus</tissue>
    </source>
</reference>
<reference evidence="1" key="3">
    <citation type="journal article" date="2000" name="Genome Res.">
        <title>RIKEN integrated sequence analysis (RISA) system--384-format sequencing pipeline with 384 multicapillary sequencer.</title>
        <authorList>
            <person name="Shibata K."/>
            <person name="Itoh M."/>
            <person name="Aizawa K."/>
            <person name="Nagaoka S."/>
            <person name="Sasaki N."/>
            <person name="Carninci P."/>
            <person name="Konno H."/>
            <person name="Akiyama J."/>
            <person name="Nishi K."/>
            <person name="Kitsunai T."/>
            <person name="Tashiro H."/>
            <person name="Itoh M."/>
            <person name="Sumi N."/>
            <person name="Ishii Y."/>
            <person name="Nakamura S."/>
            <person name="Hazama M."/>
            <person name="Nishine T."/>
            <person name="Harada A."/>
            <person name="Yamamoto R."/>
            <person name="Matsumoto H."/>
            <person name="Sakaguchi S."/>
            <person name="Ikegami T."/>
            <person name="Kashiwagi K."/>
            <person name="Fujiwake S."/>
            <person name="Inoue K."/>
            <person name="Togawa Y."/>
            <person name="Izawa M."/>
            <person name="Ohara E."/>
            <person name="Watahiki M."/>
            <person name="Yoneda Y."/>
            <person name="Ishikawa T."/>
            <person name="Ozawa K."/>
            <person name="Tanaka T."/>
            <person name="Matsuura S."/>
            <person name="Kawai J."/>
            <person name="Okazaki Y."/>
            <person name="Muramatsu M."/>
            <person name="Inoue Y."/>
            <person name="Kira A."/>
            <person name="Hayashizaki Y."/>
        </authorList>
    </citation>
    <scope>NUCLEOTIDE SEQUENCE</scope>
    <source>
        <strain evidence="1">NOD</strain>
        <tissue evidence="1">Thymus</tissue>
    </source>
</reference>
<protein>
    <submittedName>
        <fullName evidence="1">Uncharacterized protein</fullName>
    </submittedName>
</protein>
<reference evidence="1" key="2">
    <citation type="journal article" date="2000" name="Genome Res.">
        <title>Normalization and subtraction of cap-trapper-selected cDNAs to prepare full-length cDNA libraries for rapid discovery of new genes.</title>
        <authorList>
            <person name="Carninci P."/>
            <person name="Shibata Y."/>
            <person name="Hayatsu N."/>
            <person name="Sugahara Y."/>
            <person name="Shibata K."/>
            <person name="Itoh M."/>
            <person name="Konno H."/>
            <person name="Okazaki Y."/>
            <person name="Muramatsu M."/>
            <person name="Hayashizaki Y."/>
        </authorList>
    </citation>
    <scope>NUCLEOTIDE SEQUENCE</scope>
    <source>
        <strain evidence="1">NOD</strain>
        <tissue evidence="1">Thymus</tissue>
    </source>
</reference>
<proteinExistence type="evidence at transcript level"/>
<dbReference type="EMBL" id="AK154077">
    <property type="protein sequence ID" value="BAE32359.1"/>
    <property type="molecule type" value="mRNA"/>
</dbReference>
<evidence type="ECO:0000313" key="1">
    <source>
        <dbReference type="EMBL" id="BAE32359.1"/>
    </source>
</evidence>